<dbReference type="AlphaFoldDB" id="I3V7W2"/>
<feature type="compositionally biased region" description="Basic and acidic residues" evidence="11">
    <location>
        <begin position="78"/>
        <end position="88"/>
    </location>
</feature>
<evidence type="ECO:0000256" key="9">
    <source>
        <dbReference type="ARBA" id="ARBA00023242"/>
    </source>
</evidence>
<evidence type="ECO:0000313" key="15">
    <source>
        <dbReference type="RefSeq" id="NP_001296706.1"/>
    </source>
</evidence>
<evidence type="ECO:0000259" key="12">
    <source>
        <dbReference type="PROSITE" id="PS50157"/>
    </source>
</evidence>
<accession>I3V7W2</accession>
<dbReference type="OrthoDB" id="3214149at2759"/>
<feature type="domain" description="C2H2-type" evidence="12">
    <location>
        <begin position="341"/>
        <end position="370"/>
    </location>
</feature>
<dbReference type="EMBL" id="JQ994214">
    <property type="protein sequence ID" value="AFK74876.1"/>
    <property type="molecule type" value="mRNA"/>
</dbReference>
<evidence type="ECO:0000313" key="13">
    <source>
        <dbReference type="EMBL" id="AFK74876.1"/>
    </source>
</evidence>
<dbReference type="Gene3D" id="3.30.160.60">
    <property type="entry name" value="Classic Zinc Finger"/>
    <property type="match status" value="3"/>
</dbReference>
<feature type="domain" description="C2H2-type" evidence="12">
    <location>
        <begin position="279"/>
        <end position="306"/>
    </location>
</feature>
<gene>
    <name evidence="15" type="primary">LOC101236446</name>
</gene>
<dbReference type="FunFam" id="3.30.160.60:FF:000035">
    <property type="entry name" value="Zinc finger protein ZIC 1"/>
    <property type="match status" value="1"/>
</dbReference>
<dbReference type="SUPFAM" id="SSF57667">
    <property type="entry name" value="beta-beta-alpha zinc fingers"/>
    <property type="match status" value="2"/>
</dbReference>
<dbReference type="FunFam" id="3.30.160.60:FF:000031">
    <property type="entry name" value="GLI family zinc finger 3"/>
    <property type="match status" value="1"/>
</dbReference>
<evidence type="ECO:0000256" key="10">
    <source>
        <dbReference type="PROSITE-ProRule" id="PRU00042"/>
    </source>
</evidence>
<keyword evidence="4" id="KW-0479">Metal-binding</keyword>
<dbReference type="FunFam" id="3.30.160.60:FF:000041">
    <property type="entry name" value="Zinc finger protein ZIC 1"/>
    <property type="match status" value="1"/>
</dbReference>
<dbReference type="PROSITE" id="PS00028">
    <property type="entry name" value="ZINC_FINGER_C2H2_1"/>
    <property type="match status" value="2"/>
</dbReference>
<evidence type="ECO:0000256" key="11">
    <source>
        <dbReference type="SAM" id="MobiDB-lite"/>
    </source>
</evidence>
<keyword evidence="5" id="KW-0677">Repeat</keyword>
<dbReference type="RefSeq" id="NP_001296706.1">
    <property type="nucleotide sequence ID" value="NM_001309777.2"/>
</dbReference>
<dbReference type="Pfam" id="PF18366">
    <property type="entry name" value="zf_ZIC"/>
    <property type="match status" value="1"/>
</dbReference>
<reference evidence="14 15" key="2">
    <citation type="submission" date="2025-05" db="UniProtKB">
        <authorList>
            <consortium name="RefSeq"/>
        </authorList>
    </citation>
    <scope>NUCLEOTIDE SEQUENCE [LARGE SCALE GENOMIC DNA]</scope>
</reference>
<reference evidence="13 15" key="1">
    <citation type="journal article" date="2012" name="Mol. Biol. Evol.">
        <title>Molecular signatures of the three stem cell lineages in hydra and the emergence of stem cell function at the base of multicellularity.</title>
        <authorList>
            <person name="Hemmrich G."/>
            <person name="Khalturin K."/>
            <person name="Boehm A.M."/>
            <person name="Puchert M."/>
            <person name="Anton-Erxleben F."/>
            <person name="Wittlieb J."/>
            <person name="Klostermeier U.C."/>
            <person name="Rosenstiel P."/>
            <person name="Oberg H.H."/>
            <person name="Domazet-Loso T."/>
            <person name="Sugimoto T."/>
            <person name="Niwa H."/>
            <person name="Bosch T.C."/>
        </authorList>
    </citation>
    <scope>NUCLEOTIDE SEQUENCE</scope>
    <source>
        <strain evidence="13">AEP</strain>
    </source>
</reference>
<keyword evidence="6 10" id="KW-0863">Zinc-finger</keyword>
<dbReference type="InterPro" id="IPR013087">
    <property type="entry name" value="Znf_C2H2_type"/>
</dbReference>
<comment type="similarity">
    <text evidence="2">Belongs to the GLI C2H2-type zinc-finger protein family.</text>
</comment>
<dbReference type="InterPro" id="IPR056436">
    <property type="entry name" value="Znf-C2H2_ZIC1-5/GLI1-3-like"/>
</dbReference>
<dbReference type="Pfam" id="PF00096">
    <property type="entry name" value="zf-C2H2"/>
    <property type="match status" value="2"/>
</dbReference>
<evidence type="ECO:0000256" key="6">
    <source>
        <dbReference type="ARBA" id="ARBA00022771"/>
    </source>
</evidence>
<protein>
    <submittedName>
        <fullName evidence="13">Transcription factor Zic3</fullName>
    </submittedName>
    <submittedName>
        <fullName evidence="15">Zinc finger protein ZIC 1-like</fullName>
    </submittedName>
</protein>
<sequence length="472" mass="54439">MVIKETMSIPAWGYFNGPMCSVSENTEGSSIESFSNPNHVENRRSQSIDKNDFYATTPVLNEFHRTSVSESMAPQEYQDSRSPNREESSFFPSSALFDHNMPPISHQYNCQAFDAFLPSGTLHASNGFMHFPSGNSQMKATSEIRGDIQPHLFFPQASAPLINAQISPNCQRHNIGEPINIPSLSFPGEFRPYPQLNDIFSNVKQDFYMQTPLYSGYPNYWYLRQSTNQILTCMWIDQSPFSKSKPCNKQYSVMQDIVRHINDEHITRLDNNEYVCYWQNCSRNLLPFKAKYKLVNHIRVHTGEKPFPCPFPGCGKLFARSENLKIHKRTHTGKRTGEKPFVCEYSGCDRRFANSSDRKKHMHVHTEKTCSYRIRTNKKETNATPKRMKITDEFSTSSGTIYSDQCKSQQTVDYSPPLTPVRHNDNSILMSNYTYDSLVEKIQNTDNLEKSILSNMMVKQELEELNLNMIRH</sequence>
<dbReference type="Proteomes" id="UP001652625">
    <property type="component" value="Chromosome 02"/>
</dbReference>
<feature type="domain" description="C2H2-type" evidence="12">
    <location>
        <begin position="307"/>
        <end position="336"/>
    </location>
</feature>
<dbReference type="GO" id="GO:0000978">
    <property type="term" value="F:RNA polymerase II cis-regulatory region sequence-specific DNA binding"/>
    <property type="evidence" value="ECO:0007669"/>
    <property type="project" value="TreeGrafter"/>
</dbReference>
<evidence type="ECO:0000256" key="5">
    <source>
        <dbReference type="ARBA" id="ARBA00022737"/>
    </source>
</evidence>
<comment type="subcellular location">
    <subcellularLocation>
        <location evidence="1">Nucleus</location>
    </subcellularLocation>
</comment>
<dbReference type="PANTHER" id="PTHR45718">
    <property type="entry name" value="TRANSCRIPTIONAL ACTIVATOR CUBITUS INTERRUPTUS"/>
    <property type="match status" value="1"/>
</dbReference>
<dbReference type="PANTHER" id="PTHR45718:SF4">
    <property type="entry name" value="TRANSCRIPTIONAL ACTIVATOR CUBITUS INTERRUPTUS"/>
    <property type="match status" value="1"/>
</dbReference>
<feature type="region of interest" description="Disordered" evidence="11">
    <location>
        <begin position="66"/>
        <end position="93"/>
    </location>
</feature>
<evidence type="ECO:0000313" key="14">
    <source>
        <dbReference type="Proteomes" id="UP001652625"/>
    </source>
</evidence>
<keyword evidence="9" id="KW-0539">Nucleus</keyword>
<evidence type="ECO:0000256" key="8">
    <source>
        <dbReference type="ARBA" id="ARBA00023125"/>
    </source>
</evidence>
<dbReference type="SMART" id="SM00355">
    <property type="entry name" value="ZnF_C2H2"/>
    <property type="match status" value="3"/>
</dbReference>
<dbReference type="InterPro" id="IPR043359">
    <property type="entry name" value="GLI-like"/>
</dbReference>
<evidence type="ECO:0000256" key="1">
    <source>
        <dbReference type="ARBA" id="ARBA00004123"/>
    </source>
</evidence>
<keyword evidence="7" id="KW-0862">Zinc</keyword>
<dbReference type="PROSITE" id="PS50157">
    <property type="entry name" value="ZINC_FINGER_C2H2_2"/>
    <property type="match status" value="3"/>
</dbReference>
<keyword evidence="3" id="KW-0217">Developmental protein</keyword>
<dbReference type="GeneID" id="101236446"/>
<dbReference type="GO" id="GO:0008270">
    <property type="term" value="F:zinc ion binding"/>
    <property type="evidence" value="ECO:0007669"/>
    <property type="project" value="UniProtKB-KW"/>
</dbReference>
<dbReference type="Pfam" id="PF23561">
    <property type="entry name" value="zf-C2H2_15"/>
    <property type="match status" value="1"/>
</dbReference>
<keyword evidence="14" id="KW-1185">Reference proteome</keyword>
<dbReference type="GO" id="GO:0000981">
    <property type="term" value="F:DNA-binding transcription factor activity, RNA polymerase II-specific"/>
    <property type="evidence" value="ECO:0007669"/>
    <property type="project" value="TreeGrafter"/>
</dbReference>
<evidence type="ECO:0000256" key="7">
    <source>
        <dbReference type="ARBA" id="ARBA00022833"/>
    </source>
</evidence>
<name>I3V7W2_HYDVU</name>
<dbReference type="InterPro" id="IPR036236">
    <property type="entry name" value="Znf_C2H2_sf"/>
</dbReference>
<feature type="compositionally biased region" description="Polar residues" evidence="11">
    <location>
        <begin position="26"/>
        <end position="39"/>
    </location>
</feature>
<feature type="region of interest" description="Disordered" evidence="11">
    <location>
        <begin position="26"/>
        <end position="47"/>
    </location>
</feature>
<evidence type="ECO:0000256" key="2">
    <source>
        <dbReference type="ARBA" id="ARBA00010831"/>
    </source>
</evidence>
<organism evidence="13">
    <name type="scientific">Hydra vulgaris</name>
    <name type="common">Hydra</name>
    <name type="synonym">Hydra attenuata</name>
    <dbReference type="NCBI Taxonomy" id="6087"/>
    <lineage>
        <taxon>Eukaryota</taxon>
        <taxon>Metazoa</taxon>
        <taxon>Cnidaria</taxon>
        <taxon>Hydrozoa</taxon>
        <taxon>Hydroidolina</taxon>
        <taxon>Anthoathecata</taxon>
        <taxon>Aplanulata</taxon>
        <taxon>Hydridae</taxon>
        <taxon>Hydra</taxon>
    </lineage>
</organism>
<dbReference type="GO" id="GO:0005634">
    <property type="term" value="C:nucleus"/>
    <property type="evidence" value="ECO:0007669"/>
    <property type="project" value="UniProtKB-SubCell"/>
</dbReference>
<keyword evidence="8" id="KW-0238">DNA-binding</keyword>
<evidence type="ECO:0000256" key="3">
    <source>
        <dbReference type="ARBA" id="ARBA00022473"/>
    </source>
</evidence>
<evidence type="ECO:0000256" key="4">
    <source>
        <dbReference type="ARBA" id="ARBA00022723"/>
    </source>
</evidence>
<proteinExistence type="evidence at transcript level"/>
<dbReference type="InterPro" id="IPR041643">
    <property type="entry name" value="Znf_ZIC"/>
</dbReference>